<keyword evidence="1" id="KW-1133">Transmembrane helix</keyword>
<evidence type="ECO:0000313" key="2">
    <source>
        <dbReference type="EMBL" id="TRY70470.1"/>
    </source>
</evidence>
<evidence type="ECO:0000256" key="1">
    <source>
        <dbReference type="SAM" id="Phobius"/>
    </source>
</evidence>
<organism evidence="2 3">
    <name type="scientific">Tigriopus californicus</name>
    <name type="common">Marine copepod</name>
    <dbReference type="NCBI Taxonomy" id="6832"/>
    <lineage>
        <taxon>Eukaryota</taxon>
        <taxon>Metazoa</taxon>
        <taxon>Ecdysozoa</taxon>
        <taxon>Arthropoda</taxon>
        <taxon>Crustacea</taxon>
        <taxon>Multicrustacea</taxon>
        <taxon>Hexanauplia</taxon>
        <taxon>Copepoda</taxon>
        <taxon>Harpacticoida</taxon>
        <taxon>Harpacticidae</taxon>
        <taxon>Tigriopus</taxon>
    </lineage>
</organism>
<dbReference type="EMBL" id="VCGU01000009">
    <property type="protein sequence ID" value="TRY70470.1"/>
    <property type="molecule type" value="Genomic_DNA"/>
</dbReference>
<reference evidence="2 3" key="1">
    <citation type="journal article" date="2018" name="Nat. Ecol. Evol.">
        <title>Genomic signatures of mitonuclear coevolution across populations of Tigriopus californicus.</title>
        <authorList>
            <person name="Barreto F.S."/>
            <person name="Watson E.T."/>
            <person name="Lima T.G."/>
            <person name="Willett C.S."/>
            <person name="Edmands S."/>
            <person name="Li W."/>
            <person name="Burton R.S."/>
        </authorList>
    </citation>
    <scope>NUCLEOTIDE SEQUENCE [LARGE SCALE GENOMIC DNA]</scope>
    <source>
        <strain evidence="2 3">San Diego</strain>
    </source>
</reference>
<dbReference type="Proteomes" id="UP000318571">
    <property type="component" value="Chromosome 9"/>
</dbReference>
<keyword evidence="1" id="KW-0472">Membrane</keyword>
<evidence type="ECO:0000313" key="3">
    <source>
        <dbReference type="Proteomes" id="UP000318571"/>
    </source>
</evidence>
<name>A0A553NYG3_TIGCA</name>
<keyword evidence="1" id="KW-0812">Transmembrane</keyword>
<accession>A0A553NYG3</accession>
<keyword evidence="3" id="KW-1185">Reference proteome</keyword>
<protein>
    <submittedName>
        <fullName evidence="2">Uncharacterized protein</fullName>
    </submittedName>
</protein>
<sequence>MIGSRQEWCILINLVIPMLVNGSTLAGLFLLVGQDQLLAQQKYAICSPPHPERDPRDTPP</sequence>
<comment type="caution">
    <text evidence="2">The sequence shown here is derived from an EMBL/GenBank/DDBJ whole genome shotgun (WGS) entry which is preliminary data.</text>
</comment>
<dbReference type="AlphaFoldDB" id="A0A553NYG3"/>
<proteinExistence type="predicted"/>
<gene>
    <name evidence="2" type="ORF">TCAL_16426</name>
</gene>
<feature type="transmembrane region" description="Helical" evidence="1">
    <location>
        <begin position="12"/>
        <end position="32"/>
    </location>
</feature>